<dbReference type="InterPro" id="IPR027948">
    <property type="entry name" value="DUF4436"/>
</dbReference>
<reference evidence="2 3" key="1">
    <citation type="submission" date="2021-01" db="EMBL/GenBank/DDBJ databases">
        <title>Sequencing the genomes of 1000 actinobacteria strains.</title>
        <authorList>
            <person name="Klenk H.-P."/>
        </authorList>
    </citation>
    <scope>NUCLEOTIDE SEQUENCE [LARGE SCALE GENOMIC DNA]</scope>
    <source>
        <strain evidence="2 3">DSM 13057</strain>
    </source>
</reference>
<accession>A0ABS2L8R9</accession>
<organism evidence="2 3">
    <name type="scientific">Subtercola frigoramans</name>
    <dbReference type="NCBI Taxonomy" id="120298"/>
    <lineage>
        <taxon>Bacteria</taxon>
        <taxon>Bacillati</taxon>
        <taxon>Actinomycetota</taxon>
        <taxon>Actinomycetes</taxon>
        <taxon>Micrococcales</taxon>
        <taxon>Microbacteriaceae</taxon>
        <taxon>Subtercola</taxon>
    </lineage>
</organism>
<keyword evidence="1" id="KW-0812">Transmembrane</keyword>
<comment type="caution">
    <text evidence="2">The sequence shown here is derived from an EMBL/GenBank/DDBJ whole genome shotgun (WGS) entry which is preliminary data.</text>
</comment>
<keyword evidence="3" id="KW-1185">Reference proteome</keyword>
<keyword evidence="1" id="KW-0472">Membrane</keyword>
<dbReference type="Proteomes" id="UP000776164">
    <property type="component" value="Unassembled WGS sequence"/>
</dbReference>
<feature type="transmembrane region" description="Helical" evidence="1">
    <location>
        <begin position="20"/>
        <end position="45"/>
    </location>
</feature>
<gene>
    <name evidence="2" type="ORF">JOE66_002754</name>
</gene>
<protein>
    <submittedName>
        <fullName evidence="2">Uncharacterized protein</fullName>
    </submittedName>
</protein>
<feature type="transmembrane region" description="Helical" evidence="1">
    <location>
        <begin position="89"/>
        <end position="109"/>
    </location>
</feature>
<evidence type="ECO:0000313" key="3">
    <source>
        <dbReference type="Proteomes" id="UP000776164"/>
    </source>
</evidence>
<sequence length="125" mass="13545">MTTETGKHSLPTVEITARRSASIVAFGIVLLVLMAVLPVLVLFLALRANTGRRKVEATLTSWIGAMLFAIIPLRTFLPGSPPVGSWIDYLVVLWVIVGLVTGLAIYVLAIDRWGTRRASDSNRSG</sequence>
<dbReference type="Pfam" id="PF14494">
    <property type="entry name" value="DUF4436"/>
    <property type="match status" value="1"/>
</dbReference>
<dbReference type="EMBL" id="JAFBBU010000001">
    <property type="protein sequence ID" value="MBM7473120.1"/>
    <property type="molecule type" value="Genomic_DNA"/>
</dbReference>
<keyword evidence="1" id="KW-1133">Transmembrane helix</keyword>
<proteinExistence type="predicted"/>
<feature type="transmembrane region" description="Helical" evidence="1">
    <location>
        <begin position="57"/>
        <end position="77"/>
    </location>
</feature>
<evidence type="ECO:0000313" key="2">
    <source>
        <dbReference type="EMBL" id="MBM7473120.1"/>
    </source>
</evidence>
<evidence type="ECO:0000256" key="1">
    <source>
        <dbReference type="SAM" id="Phobius"/>
    </source>
</evidence>
<dbReference type="RefSeq" id="WP_205110333.1">
    <property type="nucleotide sequence ID" value="NZ_BAAAHT010000010.1"/>
</dbReference>
<name>A0ABS2L8R9_9MICO</name>